<dbReference type="EMBL" id="FOTK01000013">
    <property type="protein sequence ID" value="SFL87885.1"/>
    <property type="molecule type" value="Genomic_DNA"/>
</dbReference>
<dbReference type="Pfam" id="PF00072">
    <property type="entry name" value="Response_reg"/>
    <property type="match status" value="1"/>
</dbReference>
<feature type="domain" description="Response regulatory" evidence="3">
    <location>
        <begin position="5"/>
        <end position="121"/>
    </location>
</feature>
<dbReference type="InterPro" id="IPR050595">
    <property type="entry name" value="Bact_response_regulator"/>
</dbReference>
<dbReference type="GO" id="GO:0000160">
    <property type="term" value="P:phosphorelay signal transduction system"/>
    <property type="evidence" value="ECO:0007669"/>
    <property type="project" value="InterPro"/>
</dbReference>
<evidence type="ECO:0000259" key="3">
    <source>
        <dbReference type="PROSITE" id="PS50110"/>
    </source>
</evidence>
<evidence type="ECO:0000313" key="5">
    <source>
        <dbReference type="Proteomes" id="UP000199048"/>
    </source>
</evidence>
<dbReference type="Gene3D" id="3.40.50.2300">
    <property type="match status" value="1"/>
</dbReference>
<protein>
    <submittedName>
        <fullName evidence="4">Two-component system, chemotaxis family, response regulator CheY</fullName>
    </submittedName>
</protein>
<name>A0A1I4LA21_9HYPH</name>
<keyword evidence="1 2" id="KW-0597">Phosphoprotein</keyword>
<dbReference type="SUPFAM" id="SSF52172">
    <property type="entry name" value="CheY-like"/>
    <property type="match status" value="1"/>
</dbReference>
<evidence type="ECO:0000313" key="4">
    <source>
        <dbReference type="EMBL" id="SFL87885.1"/>
    </source>
</evidence>
<dbReference type="STRING" id="582667.SAMN05192568_101315"/>
<organism evidence="4 5">
    <name type="scientific">Methylobacterium pseudosasicola</name>
    <dbReference type="NCBI Taxonomy" id="582667"/>
    <lineage>
        <taxon>Bacteria</taxon>
        <taxon>Pseudomonadati</taxon>
        <taxon>Pseudomonadota</taxon>
        <taxon>Alphaproteobacteria</taxon>
        <taxon>Hyphomicrobiales</taxon>
        <taxon>Methylobacteriaceae</taxon>
        <taxon>Methylobacterium</taxon>
    </lineage>
</organism>
<dbReference type="AlphaFoldDB" id="A0A1I4LA21"/>
<dbReference type="InterPro" id="IPR011006">
    <property type="entry name" value="CheY-like_superfamily"/>
</dbReference>
<feature type="modified residue" description="4-aspartylphosphate" evidence="2">
    <location>
        <position position="54"/>
    </location>
</feature>
<dbReference type="PANTHER" id="PTHR44591:SF25">
    <property type="entry name" value="CHEMOTAXIS TWO-COMPONENT RESPONSE REGULATOR"/>
    <property type="match status" value="1"/>
</dbReference>
<keyword evidence="5" id="KW-1185">Reference proteome</keyword>
<dbReference type="InterPro" id="IPR001789">
    <property type="entry name" value="Sig_transdc_resp-reg_receiver"/>
</dbReference>
<accession>A0A1I4LA21</accession>
<dbReference type="PROSITE" id="PS50110">
    <property type="entry name" value="RESPONSE_REGULATORY"/>
    <property type="match status" value="1"/>
</dbReference>
<evidence type="ECO:0000256" key="1">
    <source>
        <dbReference type="ARBA" id="ARBA00022553"/>
    </source>
</evidence>
<reference evidence="5" key="1">
    <citation type="submission" date="2016-10" db="EMBL/GenBank/DDBJ databases">
        <authorList>
            <person name="Varghese N."/>
            <person name="Submissions S."/>
        </authorList>
    </citation>
    <scope>NUCLEOTIDE SEQUENCE [LARGE SCALE GENOMIC DNA]</scope>
    <source>
        <strain evidence="5">BL36</strain>
    </source>
</reference>
<dbReference type="SMART" id="SM00448">
    <property type="entry name" value="REC"/>
    <property type="match status" value="1"/>
</dbReference>
<dbReference type="RefSeq" id="WP_092041512.1">
    <property type="nucleotide sequence ID" value="NZ_FOTK01000013.1"/>
</dbReference>
<sequence length="125" mass="13562">MSGKRILVVEDGITMRMFYQDVLGRAGFTVEEAANGVEGLEKALLGGYDLMIVDINMPKMDGYELVSRIRREPSLQAIPVVTISTEAQDADASRAYAVGANFYIVKPADPVLLVETARLLTGAQP</sequence>
<evidence type="ECO:0000256" key="2">
    <source>
        <dbReference type="PROSITE-ProRule" id="PRU00169"/>
    </source>
</evidence>
<dbReference type="OrthoDB" id="9786548at2"/>
<proteinExistence type="predicted"/>
<dbReference type="Proteomes" id="UP000199048">
    <property type="component" value="Unassembled WGS sequence"/>
</dbReference>
<dbReference type="PANTHER" id="PTHR44591">
    <property type="entry name" value="STRESS RESPONSE REGULATOR PROTEIN 1"/>
    <property type="match status" value="1"/>
</dbReference>
<gene>
    <name evidence="4" type="ORF">SAMN05192568_101315</name>
</gene>